<dbReference type="STRING" id="1195760.SAMN05444281_2527"/>
<evidence type="ECO:0000313" key="5">
    <source>
        <dbReference type="EMBL" id="SHH88988.1"/>
    </source>
</evidence>
<keyword evidence="6" id="KW-1185">Reference proteome</keyword>
<keyword evidence="1" id="KW-0732">Signal</keyword>
<dbReference type="InterPro" id="IPR008928">
    <property type="entry name" value="6-hairpin_glycosidase_sf"/>
</dbReference>
<dbReference type="AlphaFoldDB" id="A0A1M5WNB7"/>
<dbReference type="PANTHER" id="PTHR31084:SF0">
    <property type="entry name" value="ALPHA-L-FUCOSIDASE 2"/>
    <property type="match status" value="1"/>
</dbReference>
<dbReference type="Gene3D" id="1.50.10.10">
    <property type="match status" value="1"/>
</dbReference>
<protein>
    <submittedName>
        <fullName evidence="5">Alpha-L-fucosidase 2</fullName>
    </submittedName>
</protein>
<organism evidence="5 6">
    <name type="scientific">Wenyingzhuangia marina</name>
    <dbReference type="NCBI Taxonomy" id="1195760"/>
    <lineage>
        <taxon>Bacteria</taxon>
        <taxon>Pseudomonadati</taxon>
        <taxon>Bacteroidota</taxon>
        <taxon>Flavobacteriia</taxon>
        <taxon>Flavobacteriales</taxon>
        <taxon>Flavobacteriaceae</taxon>
        <taxon>Wenyingzhuangia</taxon>
    </lineage>
</organism>
<evidence type="ECO:0000259" key="4">
    <source>
        <dbReference type="Pfam" id="PF22124"/>
    </source>
</evidence>
<name>A0A1M5WNB7_9FLAO</name>
<evidence type="ECO:0000256" key="1">
    <source>
        <dbReference type="SAM" id="SignalP"/>
    </source>
</evidence>
<dbReference type="InterPro" id="IPR049053">
    <property type="entry name" value="AFCA-like_C"/>
</dbReference>
<dbReference type="SUPFAM" id="SSF48208">
    <property type="entry name" value="Six-hairpin glycosidases"/>
    <property type="match status" value="1"/>
</dbReference>
<feature type="domain" description="Glycosyl hydrolase family 95 N-terminal" evidence="2">
    <location>
        <begin position="33"/>
        <end position="279"/>
    </location>
</feature>
<accession>A0A1M5WNB7</accession>
<dbReference type="Pfam" id="PF22124">
    <property type="entry name" value="Glyco_hydro_95_cat"/>
    <property type="match status" value="1"/>
</dbReference>
<dbReference type="GO" id="GO:0005975">
    <property type="term" value="P:carbohydrate metabolic process"/>
    <property type="evidence" value="ECO:0007669"/>
    <property type="project" value="InterPro"/>
</dbReference>
<dbReference type="InterPro" id="IPR016518">
    <property type="entry name" value="Alpha-L-fucosidase"/>
</dbReference>
<evidence type="ECO:0000259" key="3">
    <source>
        <dbReference type="Pfam" id="PF21307"/>
    </source>
</evidence>
<dbReference type="InterPro" id="IPR012341">
    <property type="entry name" value="6hp_glycosidase-like_sf"/>
</dbReference>
<proteinExistence type="predicted"/>
<evidence type="ECO:0000259" key="2">
    <source>
        <dbReference type="Pfam" id="PF14498"/>
    </source>
</evidence>
<feature type="signal peptide" evidence="1">
    <location>
        <begin position="1"/>
        <end position="27"/>
    </location>
</feature>
<dbReference type="InterPro" id="IPR054363">
    <property type="entry name" value="GH95_cat"/>
</dbReference>
<feature type="chain" id="PRO_5009914719" evidence="1">
    <location>
        <begin position="28"/>
        <end position="806"/>
    </location>
</feature>
<dbReference type="PIRSF" id="PIRSF007663">
    <property type="entry name" value="UCP007663"/>
    <property type="match status" value="1"/>
</dbReference>
<dbReference type="EMBL" id="FQXQ01000006">
    <property type="protein sequence ID" value="SHH88988.1"/>
    <property type="molecule type" value="Genomic_DNA"/>
</dbReference>
<dbReference type="PANTHER" id="PTHR31084">
    <property type="entry name" value="ALPHA-L-FUCOSIDASE 2"/>
    <property type="match status" value="1"/>
</dbReference>
<dbReference type="GO" id="GO:0004560">
    <property type="term" value="F:alpha-L-fucosidase activity"/>
    <property type="evidence" value="ECO:0007669"/>
    <property type="project" value="InterPro"/>
</dbReference>
<reference evidence="6" key="1">
    <citation type="submission" date="2016-11" db="EMBL/GenBank/DDBJ databases">
        <authorList>
            <person name="Varghese N."/>
            <person name="Submissions S."/>
        </authorList>
    </citation>
    <scope>NUCLEOTIDE SEQUENCE [LARGE SCALE GENOMIC DNA]</scope>
    <source>
        <strain evidence="6">DSM 100572</strain>
    </source>
</reference>
<dbReference type="Pfam" id="PF14498">
    <property type="entry name" value="Glyco_hyd_65N_2"/>
    <property type="match status" value="1"/>
</dbReference>
<evidence type="ECO:0000313" key="6">
    <source>
        <dbReference type="Proteomes" id="UP000184109"/>
    </source>
</evidence>
<dbReference type="InterPro" id="IPR027414">
    <property type="entry name" value="GH95_N_dom"/>
</dbReference>
<dbReference type="Pfam" id="PF21307">
    <property type="entry name" value="Glyco_hydro_95_C"/>
    <property type="match status" value="1"/>
</dbReference>
<feature type="domain" description="Glycosyl hydrolase family 95 catalytic" evidence="4">
    <location>
        <begin position="307"/>
        <end position="727"/>
    </location>
</feature>
<feature type="domain" description="Alpha fucosidase A-like C-terminal" evidence="3">
    <location>
        <begin position="729"/>
        <end position="791"/>
    </location>
</feature>
<sequence>MNLLQPQKTIIRICAILMMVNPLALLAQSTNTLWFDEPANYFEETLVLGNGKMGASVFGGVSTDQIYLNDATLWSGEPVNPYNNPDAHQYVTPVREALQNENYKAADSINRFLQGPYSQSYAPLGTMMVHYKNQSDFKNYHRELDISKAISTVTYQSNGINFKREYFVSHPDKIMVIRLTSDQKNSINCSIDFNSLLRYKITNTKDVLNISGYAPYHAEPSYRDNIENPILFDENRGTRFSTLFKVKNTDGEIIATDKTLEIKNCSQATIYVSIATSFNGFDKNPATDGLNHQKIAFKNLNKAYKKSFEELKNNHLKDYQSLYNRVTLDLGPTKATKLSTDKRLLRYSDEGIEDKNLEILYFNYGRYLFISSSRTKGVPANLQGIWNPYMRPPWSSNYTLNINVEENYWLAETANLSELHTPLLEFINNISKTGAITAKTYYGVNGWAACQNSDIWALSNPVGDYGEGDPNWANWNMGGTWLATHLWEHYIYTQDKKYLKKDAYPVMKGAVEFCLDWMIKDKNGKWITSPSTSPENKYITADGYHGATLYGATSDLAMIRELFNDFINASAELNIDNDFLARVKDVKDNLYPYQIGKKGNLQEWYYDWEDEEPKHRHQSHLFGLYPGHHINVNDTPDLANAARKTLEIKGDETTGWSKGWRINLWARLQDGNHAYKMYRELLKYVDPDKSDGTHKGHGGTYPNLFDAHPPFQIDGNFGGAAAVIEMLMQSYEGNIYLLPALPDVWDQGSIKGIKAKGGFELEMEWKNNTLIKTKIKATNTGKTTLIYGKIKKEVSLRKGETKEILW</sequence>
<gene>
    <name evidence="5" type="ORF">SAMN05444281_2527</name>
</gene>
<dbReference type="FunFam" id="1.50.10.10:FF:000028">
    <property type="entry name" value="Alpha-L-fucosidase 2"/>
    <property type="match status" value="1"/>
</dbReference>
<dbReference type="RefSeq" id="WP_084730280.1">
    <property type="nucleotide sequence ID" value="NZ_BMEN01000005.1"/>
</dbReference>
<dbReference type="Proteomes" id="UP000184109">
    <property type="component" value="Unassembled WGS sequence"/>
</dbReference>